<evidence type="ECO:0000256" key="5">
    <source>
        <dbReference type="SAM" id="MobiDB-lite"/>
    </source>
</evidence>
<reference evidence="8" key="1">
    <citation type="submission" date="2017-09" db="EMBL/GenBank/DDBJ databases">
        <title>Depth-based differentiation of microbial function through sediment-hosted aquifers and enrichment of novel symbionts in the deep terrestrial subsurface.</title>
        <authorList>
            <person name="Probst A.J."/>
            <person name="Ladd B."/>
            <person name="Jarett J.K."/>
            <person name="Geller-Mcgrath D.E."/>
            <person name="Sieber C.M.K."/>
            <person name="Emerson J.B."/>
            <person name="Anantharaman K."/>
            <person name="Thomas B.C."/>
            <person name="Malmstrom R."/>
            <person name="Stieglmeier M."/>
            <person name="Klingl A."/>
            <person name="Woyke T."/>
            <person name="Ryan C.M."/>
            <person name="Banfield J.F."/>
        </authorList>
    </citation>
    <scope>NUCLEOTIDE SEQUENCE [LARGE SCALE GENOMIC DNA]</scope>
</reference>
<feature type="region of interest" description="Disordered" evidence="5">
    <location>
        <begin position="119"/>
        <end position="187"/>
    </location>
</feature>
<accession>A0A2M6W201</accession>
<keyword evidence="4" id="KW-0106">Calcium</keyword>
<keyword evidence="2" id="KW-0964">Secreted</keyword>
<dbReference type="PANTHER" id="PTHR37467:SF1">
    <property type="entry name" value="EXPORTED CALCIUM-BINDING GLYCOPROTEIN"/>
    <property type="match status" value="1"/>
</dbReference>
<feature type="non-terminal residue" evidence="7">
    <location>
        <position position="1"/>
    </location>
</feature>
<keyword evidence="3" id="KW-0732">Signal</keyword>
<dbReference type="AlphaFoldDB" id="A0A2M6W201"/>
<organism evidence="7 8">
    <name type="scientific">Candidatus Magasanikbacteria bacterium CG10_big_fil_rev_8_21_14_0_10_43_6</name>
    <dbReference type="NCBI Taxonomy" id="1974650"/>
    <lineage>
        <taxon>Bacteria</taxon>
        <taxon>Candidatus Magasanikiibacteriota</taxon>
    </lineage>
</organism>
<comment type="subcellular location">
    <subcellularLocation>
        <location evidence="1">Secreted</location>
    </subcellularLocation>
</comment>
<evidence type="ECO:0000313" key="7">
    <source>
        <dbReference type="EMBL" id="PIT86826.1"/>
    </source>
</evidence>
<feature type="compositionally biased region" description="Low complexity" evidence="5">
    <location>
        <begin position="125"/>
        <end position="135"/>
    </location>
</feature>
<keyword evidence="6" id="KW-0472">Membrane</keyword>
<evidence type="ECO:0000256" key="4">
    <source>
        <dbReference type="ARBA" id="ARBA00022837"/>
    </source>
</evidence>
<dbReference type="Pfam" id="PF18884">
    <property type="entry name" value="TSP3_bac"/>
    <property type="match status" value="3"/>
</dbReference>
<sequence length="260" mass="27005">AASEESPVADPITPSAFVPAEPLAQPAAAAEQSHISPAPVVPPPPVGVADIAVPPPLPQGDMYDIKEPSLSRGIMTGIIVIVVLVILGGGGWWIYSSFIAAPQASDDIFENRFTTDLDTIPLPPQDDSSVVSPSESEVDVTQPTTVESVDDSALFGEPIDSDGDGLDDTREAGIGTDPENWDSDGDELSDGDEVIIWKTNPLASDTDGDTYADGAEVKAGYNPAGPGRIFEPPLDESEDSDISPDAAVTNSSSLIIPDTL</sequence>
<dbReference type="PANTHER" id="PTHR37467">
    <property type="entry name" value="EXPORTED CALCIUM-BINDING GLYCOPROTEIN-RELATED"/>
    <property type="match status" value="1"/>
</dbReference>
<comment type="caution">
    <text evidence="7">The sequence shown here is derived from an EMBL/GenBank/DDBJ whole genome shotgun (WGS) entry which is preliminary data.</text>
</comment>
<evidence type="ECO:0000256" key="6">
    <source>
        <dbReference type="SAM" id="Phobius"/>
    </source>
</evidence>
<evidence type="ECO:0000256" key="3">
    <source>
        <dbReference type="ARBA" id="ARBA00022729"/>
    </source>
</evidence>
<evidence type="ECO:0000256" key="2">
    <source>
        <dbReference type="ARBA" id="ARBA00022525"/>
    </source>
</evidence>
<feature type="compositionally biased region" description="Acidic residues" evidence="5">
    <location>
        <begin position="233"/>
        <end position="242"/>
    </location>
</feature>
<keyword evidence="6" id="KW-1133">Transmembrane helix</keyword>
<dbReference type="InterPro" id="IPR053180">
    <property type="entry name" value="Ca-binding_acidic-repeat"/>
</dbReference>
<gene>
    <name evidence="7" type="ORF">COU33_01010</name>
</gene>
<keyword evidence="6" id="KW-0812">Transmembrane</keyword>
<protein>
    <submittedName>
        <fullName evidence="7">Uncharacterized protein</fullName>
    </submittedName>
</protein>
<evidence type="ECO:0000313" key="8">
    <source>
        <dbReference type="Proteomes" id="UP000229362"/>
    </source>
</evidence>
<dbReference type="Proteomes" id="UP000229362">
    <property type="component" value="Unassembled WGS sequence"/>
</dbReference>
<name>A0A2M6W201_9BACT</name>
<dbReference type="InterPro" id="IPR059100">
    <property type="entry name" value="TSP3_bac"/>
</dbReference>
<evidence type="ECO:0000256" key="1">
    <source>
        <dbReference type="ARBA" id="ARBA00004613"/>
    </source>
</evidence>
<dbReference type="EMBL" id="PFBZ01000041">
    <property type="protein sequence ID" value="PIT86826.1"/>
    <property type="molecule type" value="Genomic_DNA"/>
</dbReference>
<proteinExistence type="predicted"/>
<feature type="region of interest" description="Disordered" evidence="5">
    <location>
        <begin position="205"/>
        <end position="260"/>
    </location>
</feature>
<feature type="transmembrane region" description="Helical" evidence="6">
    <location>
        <begin position="74"/>
        <end position="95"/>
    </location>
</feature>